<proteinExistence type="predicted"/>
<feature type="chain" id="PRO_5023098776" description="3-keto-alpha-glucoside-1,2-lyase/3-keto-2-hydroxy-glucal hydratase domain-containing protein" evidence="1">
    <location>
        <begin position="22"/>
        <end position="240"/>
    </location>
</feature>
<dbReference type="EMBL" id="SJPJ01000001">
    <property type="protein sequence ID" value="TWT83645.1"/>
    <property type="molecule type" value="Genomic_DNA"/>
</dbReference>
<dbReference type="Pfam" id="PF06439">
    <property type="entry name" value="3keto-disac_hyd"/>
    <property type="match status" value="1"/>
</dbReference>
<name>A0A5C5Z8W8_9BACT</name>
<evidence type="ECO:0000313" key="4">
    <source>
        <dbReference type="Proteomes" id="UP000315010"/>
    </source>
</evidence>
<protein>
    <recommendedName>
        <fullName evidence="2">3-keto-alpha-glucoside-1,2-lyase/3-keto-2-hydroxy-glucal hydratase domain-containing protein</fullName>
    </recommendedName>
</protein>
<evidence type="ECO:0000259" key="2">
    <source>
        <dbReference type="Pfam" id="PF06439"/>
    </source>
</evidence>
<accession>A0A5C5Z8W8</accession>
<feature type="signal peptide" evidence="1">
    <location>
        <begin position="1"/>
        <end position="21"/>
    </location>
</feature>
<comment type="caution">
    <text evidence="3">The sequence shown here is derived from an EMBL/GenBank/DDBJ whole genome shotgun (WGS) entry which is preliminary data.</text>
</comment>
<dbReference type="RefSeq" id="WP_146400945.1">
    <property type="nucleotide sequence ID" value="NZ_SJPJ01000001.1"/>
</dbReference>
<dbReference type="AlphaFoldDB" id="A0A5C5Z8W8"/>
<dbReference type="InterPro" id="IPR010496">
    <property type="entry name" value="AL/BT2_dom"/>
</dbReference>
<keyword evidence="1" id="KW-0732">Signal</keyword>
<evidence type="ECO:0000256" key="1">
    <source>
        <dbReference type="SAM" id="SignalP"/>
    </source>
</evidence>
<dbReference type="Proteomes" id="UP000315010">
    <property type="component" value="Unassembled WGS sequence"/>
</dbReference>
<dbReference type="Gene3D" id="2.60.120.560">
    <property type="entry name" value="Exo-inulinase, domain 1"/>
    <property type="match status" value="1"/>
</dbReference>
<organism evidence="3 4">
    <name type="scientific">Novipirellula herctigrandis</name>
    <dbReference type="NCBI Taxonomy" id="2527986"/>
    <lineage>
        <taxon>Bacteria</taxon>
        <taxon>Pseudomonadati</taxon>
        <taxon>Planctomycetota</taxon>
        <taxon>Planctomycetia</taxon>
        <taxon>Pirellulales</taxon>
        <taxon>Pirellulaceae</taxon>
        <taxon>Novipirellula</taxon>
    </lineage>
</organism>
<sequence precursor="true">MYGKMIFTLIISIMFSITTHAEENIWTPLFNGKNLAGWSVQCRPEDKNKEYWTINQESILVDSIGDSKHNYVWLMTDDEFADFHLRLKFQIYKNTSGNSGVQIRSRYDKEAGWLDGPQLDIHPQTPMRAGLIYDETRGTKQWISPLLSKGDHNIPAAKTNPNVKLMYGEGTWNEMEIIATGTHIKCIVNGEVASDYDGAGVLDDTDHKAHRVGIQGHIALQLHSKSELKARFKDISIREL</sequence>
<evidence type="ECO:0000313" key="3">
    <source>
        <dbReference type="EMBL" id="TWT83645.1"/>
    </source>
</evidence>
<keyword evidence="4" id="KW-1185">Reference proteome</keyword>
<dbReference type="GO" id="GO:0016787">
    <property type="term" value="F:hydrolase activity"/>
    <property type="evidence" value="ECO:0007669"/>
    <property type="project" value="InterPro"/>
</dbReference>
<dbReference type="OrthoDB" id="9780017at2"/>
<gene>
    <name evidence="3" type="ORF">CA13_51120</name>
</gene>
<feature type="domain" description="3-keto-alpha-glucoside-1,2-lyase/3-keto-2-hydroxy-glucal hydratase" evidence="2">
    <location>
        <begin position="26"/>
        <end position="238"/>
    </location>
</feature>
<reference evidence="3 4" key="1">
    <citation type="submission" date="2019-02" db="EMBL/GenBank/DDBJ databases">
        <title>Deep-cultivation of Planctomycetes and their phenomic and genomic characterization uncovers novel biology.</title>
        <authorList>
            <person name="Wiegand S."/>
            <person name="Jogler M."/>
            <person name="Boedeker C."/>
            <person name="Pinto D."/>
            <person name="Vollmers J."/>
            <person name="Rivas-Marin E."/>
            <person name="Kohn T."/>
            <person name="Peeters S.H."/>
            <person name="Heuer A."/>
            <person name="Rast P."/>
            <person name="Oberbeckmann S."/>
            <person name="Bunk B."/>
            <person name="Jeske O."/>
            <person name="Meyerdierks A."/>
            <person name="Storesund J.E."/>
            <person name="Kallscheuer N."/>
            <person name="Luecker S."/>
            <person name="Lage O.M."/>
            <person name="Pohl T."/>
            <person name="Merkel B.J."/>
            <person name="Hornburger P."/>
            <person name="Mueller R.-W."/>
            <person name="Bruemmer F."/>
            <person name="Labrenz M."/>
            <person name="Spormann A.M."/>
            <person name="Op Den Camp H."/>
            <person name="Overmann J."/>
            <person name="Amann R."/>
            <person name="Jetten M.S.M."/>
            <person name="Mascher T."/>
            <person name="Medema M.H."/>
            <person name="Devos D.P."/>
            <person name="Kaster A.-K."/>
            <person name="Ovreas L."/>
            <person name="Rohde M."/>
            <person name="Galperin M.Y."/>
            <person name="Jogler C."/>
        </authorList>
    </citation>
    <scope>NUCLEOTIDE SEQUENCE [LARGE SCALE GENOMIC DNA]</scope>
    <source>
        <strain evidence="3 4">CA13</strain>
    </source>
</reference>